<dbReference type="SUPFAM" id="SSF82861">
    <property type="entry name" value="Mechanosensitive channel protein MscS (YggB), transmembrane region"/>
    <property type="match status" value="1"/>
</dbReference>
<keyword evidence="7" id="KW-0813">Transport</keyword>
<feature type="transmembrane region" description="Helical" evidence="7">
    <location>
        <begin position="75"/>
        <end position="102"/>
    </location>
</feature>
<comment type="similarity">
    <text evidence="2 7">Belongs to the MscS (TC 1.A.23) family.</text>
</comment>
<evidence type="ECO:0000259" key="8">
    <source>
        <dbReference type="Pfam" id="PF00924"/>
    </source>
</evidence>
<dbReference type="InterPro" id="IPR045275">
    <property type="entry name" value="MscS_archaea/bacteria_type"/>
</dbReference>
<keyword evidence="6 7" id="KW-0472">Membrane</keyword>
<dbReference type="Proteomes" id="UP000315751">
    <property type="component" value="Unassembled WGS sequence"/>
</dbReference>
<dbReference type="InterPro" id="IPR023408">
    <property type="entry name" value="MscS_beta-dom_sf"/>
</dbReference>
<dbReference type="PANTHER" id="PTHR30221:SF8">
    <property type="entry name" value="SMALL-CONDUCTANCE MECHANOSENSITIVE CHANNEL"/>
    <property type="match status" value="1"/>
</dbReference>
<dbReference type="GO" id="GO:0008381">
    <property type="term" value="F:mechanosensitive monoatomic ion channel activity"/>
    <property type="evidence" value="ECO:0007669"/>
    <property type="project" value="InterPro"/>
</dbReference>
<dbReference type="AlphaFoldDB" id="A0A560GHI0"/>
<evidence type="ECO:0000256" key="2">
    <source>
        <dbReference type="ARBA" id="ARBA00008017"/>
    </source>
</evidence>
<keyword evidence="3" id="KW-1003">Cell membrane</keyword>
<comment type="caution">
    <text evidence="10">The sequence shown here is derived from an EMBL/GenBank/DDBJ whole genome shotgun (WGS) entry which is preliminary data.</text>
</comment>
<dbReference type="InterPro" id="IPR049142">
    <property type="entry name" value="MS_channel_1st"/>
</dbReference>
<dbReference type="PANTHER" id="PTHR30221">
    <property type="entry name" value="SMALL-CONDUCTANCE MECHANOSENSITIVE CHANNEL"/>
    <property type="match status" value="1"/>
</dbReference>
<gene>
    <name evidence="10" type="ORF">FBZ90_1322</name>
</gene>
<evidence type="ECO:0000256" key="1">
    <source>
        <dbReference type="ARBA" id="ARBA00004651"/>
    </source>
</evidence>
<dbReference type="Pfam" id="PF21088">
    <property type="entry name" value="MS_channel_1st"/>
    <property type="match status" value="1"/>
</dbReference>
<dbReference type="EMBL" id="VITR01000032">
    <property type="protein sequence ID" value="TWB33418.1"/>
    <property type="molecule type" value="Genomic_DNA"/>
</dbReference>
<proteinExistence type="inferred from homology"/>
<dbReference type="InterPro" id="IPR008910">
    <property type="entry name" value="MSC_TM_helix"/>
</dbReference>
<keyword evidence="5 7" id="KW-1133">Transmembrane helix</keyword>
<keyword evidence="4 7" id="KW-0812">Transmembrane</keyword>
<dbReference type="Pfam" id="PF05552">
    <property type="entry name" value="MS_channel_1st_1"/>
    <property type="match status" value="1"/>
</dbReference>
<keyword evidence="7" id="KW-0407">Ion channel</keyword>
<dbReference type="GO" id="GO:0005886">
    <property type="term" value="C:plasma membrane"/>
    <property type="evidence" value="ECO:0007669"/>
    <property type="project" value="UniProtKB-SubCell"/>
</dbReference>
<dbReference type="InterPro" id="IPR011014">
    <property type="entry name" value="MscS_channel_TM-2"/>
</dbReference>
<feature type="transmembrane region" description="Helical" evidence="7">
    <location>
        <begin position="108"/>
        <end position="138"/>
    </location>
</feature>
<comment type="subcellular location">
    <subcellularLocation>
        <location evidence="7">Cell inner membrane</location>
        <topology evidence="7">Multi-pass membrane protein</topology>
    </subcellularLocation>
    <subcellularLocation>
        <location evidence="1">Cell membrane</location>
        <topology evidence="1">Multi-pass membrane protein</topology>
    </subcellularLocation>
</comment>
<name>A0A560GHI0_9PROT</name>
<protein>
    <recommendedName>
        <fullName evidence="7">Small-conductance mechanosensitive channel</fullName>
    </recommendedName>
</protein>
<evidence type="ECO:0000259" key="9">
    <source>
        <dbReference type="Pfam" id="PF21088"/>
    </source>
</evidence>
<dbReference type="RefSeq" id="WP_145736848.1">
    <property type="nucleotide sequence ID" value="NZ_VITR01000032.1"/>
</dbReference>
<evidence type="ECO:0000256" key="3">
    <source>
        <dbReference type="ARBA" id="ARBA00022475"/>
    </source>
</evidence>
<dbReference type="Pfam" id="PF00924">
    <property type="entry name" value="MS_channel_2nd"/>
    <property type="match status" value="1"/>
</dbReference>
<dbReference type="SUPFAM" id="SSF50182">
    <property type="entry name" value="Sm-like ribonucleoproteins"/>
    <property type="match status" value="1"/>
</dbReference>
<feature type="transmembrane region" description="Helical" evidence="7">
    <location>
        <begin position="30"/>
        <end position="54"/>
    </location>
</feature>
<evidence type="ECO:0000313" key="11">
    <source>
        <dbReference type="Proteomes" id="UP000315751"/>
    </source>
</evidence>
<keyword evidence="7" id="KW-0997">Cell inner membrane</keyword>
<evidence type="ECO:0000256" key="7">
    <source>
        <dbReference type="RuleBase" id="RU369025"/>
    </source>
</evidence>
<dbReference type="InterPro" id="IPR010920">
    <property type="entry name" value="LSM_dom_sf"/>
</dbReference>
<accession>A0A560GHI0</accession>
<keyword evidence="7" id="KW-0406">Ion transport</keyword>
<dbReference type="OrthoDB" id="9799209at2"/>
<reference evidence="10 11" key="1">
    <citation type="submission" date="2019-06" db="EMBL/GenBank/DDBJ databases">
        <title>Genomic Encyclopedia of Type Strains, Phase IV (KMG-V): Genome sequencing to study the core and pangenomes of soil and plant-associated prokaryotes.</title>
        <authorList>
            <person name="Whitman W."/>
        </authorList>
    </citation>
    <scope>NUCLEOTIDE SEQUENCE [LARGE SCALE GENOMIC DNA]</scope>
    <source>
        <strain evidence="10 11">BR 11622</strain>
    </source>
</reference>
<comment type="function">
    <text evidence="7">Mechanosensitive channel that participates in the regulation of osmotic pressure changes within the cell, opening in response to stretch forces in the membrane lipid bilayer, without the need for other proteins. Contributes to normal resistance to hypoosmotic shock. Forms an ion channel of 1.0 nanosiemens conductance with a slight preference for anions.</text>
</comment>
<evidence type="ECO:0000256" key="6">
    <source>
        <dbReference type="ARBA" id="ARBA00023136"/>
    </source>
</evidence>
<evidence type="ECO:0000313" key="10">
    <source>
        <dbReference type="EMBL" id="TWB33418.1"/>
    </source>
</evidence>
<dbReference type="Gene3D" id="2.30.30.60">
    <property type="match status" value="1"/>
</dbReference>
<evidence type="ECO:0000256" key="4">
    <source>
        <dbReference type="ARBA" id="ARBA00022692"/>
    </source>
</evidence>
<sequence>MHLTMPVLDLPVLDSVDQKTQAFLVSLNALIPWVVTNGVNLLAAILILLIGLWLSGKAGRIVSTVLARTPQFDAMLRGFFASLARYAVLTLTVLAVLAQFGIQTASLVAVIGAAGLAIGLALQGTLSSLAAGVMLLIFRPFKIGDKVQVGGATGTVRDLSLFWTELISDDQIQIIIPNNSVWGQALRNMSVHPTPAHAGELRFRIPETSDLEGVAEVVGRIVAADSRILPGPTVLFDRSGDARALDVVVGFSTAEDIVPAVKSDLIRAIHAVELPAATPQGRVPVA</sequence>
<keyword evidence="11" id="KW-1185">Reference proteome</keyword>
<feature type="domain" description="Mechanosensitive ion channel MscS" evidence="8">
    <location>
        <begin position="125"/>
        <end position="190"/>
    </location>
</feature>
<dbReference type="InterPro" id="IPR006685">
    <property type="entry name" value="MscS_channel_2nd"/>
</dbReference>
<evidence type="ECO:0000256" key="5">
    <source>
        <dbReference type="ARBA" id="ARBA00022989"/>
    </source>
</evidence>
<comment type="caution">
    <text evidence="7">Lacks conserved residue(s) required for the propagation of feature annotation.</text>
</comment>
<dbReference type="Gene3D" id="1.10.287.1260">
    <property type="match status" value="1"/>
</dbReference>
<feature type="domain" description="Mechanosensitive ion channel transmembrane helices 2/3" evidence="9">
    <location>
        <begin position="83"/>
        <end position="123"/>
    </location>
</feature>
<organism evidence="10 11">
    <name type="scientific">Nitrospirillum amazonense</name>
    <dbReference type="NCBI Taxonomy" id="28077"/>
    <lineage>
        <taxon>Bacteria</taxon>
        <taxon>Pseudomonadati</taxon>
        <taxon>Pseudomonadota</taxon>
        <taxon>Alphaproteobacteria</taxon>
        <taxon>Rhodospirillales</taxon>
        <taxon>Azospirillaceae</taxon>
        <taxon>Nitrospirillum</taxon>
    </lineage>
</organism>
<comment type="subunit">
    <text evidence="7">Homoheptamer.</text>
</comment>